<dbReference type="AlphaFoldDB" id="A0A918A875"/>
<dbReference type="EC" id="4.4.1.13" evidence="2"/>
<dbReference type="Gene3D" id="3.40.640.10">
    <property type="entry name" value="Type I PLP-dependent aspartate aminotransferase-like (Major domain)"/>
    <property type="match status" value="1"/>
</dbReference>
<dbReference type="InterPro" id="IPR015421">
    <property type="entry name" value="PyrdxlP-dep_Trfase_major"/>
</dbReference>
<keyword evidence="8" id="KW-1185">Reference proteome</keyword>
<accession>A0A918A875</accession>
<dbReference type="Pfam" id="PF00155">
    <property type="entry name" value="Aminotran_1_2"/>
    <property type="match status" value="1"/>
</dbReference>
<dbReference type="GO" id="GO:0008483">
    <property type="term" value="F:transaminase activity"/>
    <property type="evidence" value="ECO:0007669"/>
    <property type="project" value="UniProtKB-KW"/>
</dbReference>
<dbReference type="Gene3D" id="3.90.1150.10">
    <property type="entry name" value="Aspartate Aminotransferase, domain 1"/>
    <property type="match status" value="1"/>
</dbReference>
<proteinExistence type="inferred from homology"/>
<keyword evidence="3" id="KW-0663">Pyridoxal phosphate</keyword>
<dbReference type="PANTHER" id="PTHR43525">
    <property type="entry name" value="PROTEIN MALY"/>
    <property type="match status" value="1"/>
</dbReference>
<dbReference type="InterPro" id="IPR051798">
    <property type="entry name" value="Class-II_PLP-Dep_Aminotrans"/>
</dbReference>
<dbReference type="PANTHER" id="PTHR43525:SF1">
    <property type="entry name" value="PROTEIN MALY"/>
    <property type="match status" value="1"/>
</dbReference>
<dbReference type="EMBL" id="BMNK01000008">
    <property type="protein sequence ID" value="GGP10136.1"/>
    <property type="molecule type" value="Genomic_DNA"/>
</dbReference>
<dbReference type="InterPro" id="IPR015422">
    <property type="entry name" value="PyrdxlP-dep_Trfase_small"/>
</dbReference>
<evidence type="ECO:0000313" key="8">
    <source>
        <dbReference type="Proteomes" id="UP000660745"/>
    </source>
</evidence>
<evidence type="ECO:0000256" key="4">
    <source>
        <dbReference type="ARBA" id="ARBA00023239"/>
    </source>
</evidence>
<evidence type="ECO:0000256" key="2">
    <source>
        <dbReference type="ARBA" id="ARBA00012224"/>
    </source>
</evidence>
<comment type="cofactor">
    <cofactor evidence="1">
        <name>pyridoxal 5'-phosphate</name>
        <dbReference type="ChEBI" id="CHEBI:597326"/>
    </cofactor>
</comment>
<evidence type="ECO:0000256" key="3">
    <source>
        <dbReference type="ARBA" id="ARBA00022898"/>
    </source>
</evidence>
<dbReference type="Proteomes" id="UP000660745">
    <property type="component" value="Unassembled WGS sequence"/>
</dbReference>
<protein>
    <recommendedName>
        <fullName evidence="2">cysteine-S-conjugate beta-lyase</fullName>
        <ecNumber evidence="2">4.4.1.13</ecNumber>
    </recommendedName>
</protein>
<gene>
    <name evidence="7" type="ORF">GCM10012278_48580</name>
</gene>
<evidence type="ECO:0000313" key="7">
    <source>
        <dbReference type="EMBL" id="GGP10136.1"/>
    </source>
</evidence>
<feature type="domain" description="Aminotransferase class I/classII large" evidence="6">
    <location>
        <begin position="78"/>
        <end position="365"/>
    </location>
</feature>
<reference evidence="7" key="2">
    <citation type="submission" date="2020-09" db="EMBL/GenBank/DDBJ databases">
        <authorList>
            <person name="Sun Q."/>
            <person name="Zhou Y."/>
        </authorList>
    </citation>
    <scope>NUCLEOTIDE SEQUENCE</scope>
    <source>
        <strain evidence="7">CGMCC 4.7430</strain>
    </source>
</reference>
<name>A0A918A875_9ACTN</name>
<reference evidence="7" key="1">
    <citation type="journal article" date="2014" name="Int. J. Syst. Evol. Microbiol.">
        <title>Complete genome sequence of Corynebacterium casei LMG S-19264T (=DSM 44701T), isolated from a smear-ripened cheese.</title>
        <authorList>
            <consortium name="US DOE Joint Genome Institute (JGI-PGF)"/>
            <person name="Walter F."/>
            <person name="Albersmeier A."/>
            <person name="Kalinowski J."/>
            <person name="Ruckert C."/>
        </authorList>
    </citation>
    <scope>NUCLEOTIDE SEQUENCE</scope>
    <source>
        <strain evidence="7">CGMCC 4.7430</strain>
    </source>
</reference>
<keyword evidence="7" id="KW-0808">Transferase</keyword>
<dbReference type="GO" id="GO:0047804">
    <property type="term" value="F:cysteine-S-conjugate beta-lyase activity"/>
    <property type="evidence" value="ECO:0007669"/>
    <property type="project" value="UniProtKB-EC"/>
</dbReference>
<dbReference type="InterPro" id="IPR015424">
    <property type="entry name" value="PyrdxlP-dep_Trfase"/>
</dbReference>
<dbReference type="InterPro" id="IPR004839">
    <property type="entry name" value="Aminotransferase_I/II_large"/>
</dbReference>
<keyword evidence="4" id="KW-0456">Lyase</keyword>
<evidence type="ECO:0000256" key="1">
    <source>
        <dbReference type="ARBA" id="ARBA00001933"/>
    </source>
</evidence>
<dbReference type="CDD" id="cd00609">
    <property type="entry name" value="AAT_like"/>
    <property type="match status" value="1"/>
</dbReference>
<keyword evidence="7" id="KW-0032">Aminotransferase</keyword>
<sequence>MSDAFVGANLKSTNDGLKWAKAGPDVIPAWVADMDLPTAPAVIEALHRRAAGDLGYPSWLEQPTGGPLAEAFAGRMAARYGWSPDPALVRPFSDINQALQVLLHVWTEPGDTVAVHTPAYHPFLGTLESMRRPLRPIQARPDGDSWRFEVPDLAGCKVLLLVNPHNPTGRVFTREELAELAELAERHDLMVIADEIHADLVYGPERHIPFATILPARTVTLTSATKAFNLGGIRCSVAHVSAPGVLKALDAQPPFLFGSPSVLGVEATVAAWRHGDAWLDETRALLDRNRRTIAARLPEEVTYRIPQATYLAWLDYGRTGMAEVLEEKAKVLLSDGAAFGPGGETYVRLNFATTEPVLDELLRRIAKTEL</sequence>
<evidence type="ECO:0000259" key="6">
    <source>
        <dbReference type="Pfam" id="PF00155"/>
    </source>
</evidence>
<dbReference type="RefSeq" id="WP_225277531.1">
    <property type="nucleotide sequence ID" value="NZ_BMNK01000008.1"/>
</dbReference>
<organism evidence="7 8">
    <name type="scientific">Nonomuraea glycinis</name>
    <dbReference type="NCBI Taxonomy" id="2047744"/>
    <lineage>
        <taxon>Bacteria</taxon>
        <taxon>Bacillati</taxon>
        <taxon>Actinomycetota</taxon>
        <taxon>Actinomycetes</taxon>
        <taxon>Streptosporangiales</taxon>
        <taxon>Streptosporangiaceae</taxon>
        <taxon>Nonomuraea</taxon>
    </lineage>
</organism>
<dbReference type="SUPFAM" id="SSF53383">
    <property type="entry name" value="PLP-dependent transferases"/>
    <property type="match status" value="1"/>
</dbReference>
<dbReference type="GO" id="GO:0030170">
    <property type="term" value="F:pyridoxal phosphate binding"/>
    <property type="evidence" value="ECO:0007669"/>
    <property type="project" value="InterPro"/>
</dbReference>
<evidence type="ECO:0000256" key="5">
    <source>
        <dbReference type="ARBA" id="ARBA00037974"/>
    </source>
</evidence>
<comment type="similarity">
    <text evidence="5">Belongs to the class-II pyridoxal-phosphate-dependent aminotransferase family. MalY/PatB cystathionine beta-lyase subfamily.</text>
</comment>
<comment type="caution">
    <text evidence="7">The sequence shown here is derived from an EMBL/GenBank/DDBJ whole genome shotgun (WGS) entry which is preliminary data.</text>
</comment>